<dbReference type="GO" id="GO:0006357">
    <property type="term" value="P:regulation of transcription by RNA polymerase II"/>
    <property type="evidence" value="ECO:0007669"/>
    <property type="project" value="InterPro"/>
</dbReference>
<evidence type="ECO:0000313" key="11">
    <source>
        <dbReference type="Proteomes" id="UP000215902"/>
    </source>
</evidence>
<proteinExistence type="predicted"/>
<evidence type="ECO:0000256" key="7">
    <source>
        <dbReference type="ARBA" id="ARBA00031962"/>
    </source>
</evidence>
<evidence type="ECO:0000256" key="1">
    <source>
        <dbReference type="ARBA" id="ARBA00004123"/>
    </source>
</evidence>
<dbReference type="EMBL" id="NIVC01003529">
    <property type="protein sequence ID" value="PAA50948.1"/>
    <property type="molecule type" value="Genomic_DNA"/>
</dbReference>
<keyword evidence="4" id="KW-0804">Transcription</keyword>
<comment type="function">
    <text evidence="6">Component of the Mediator complex, a coactivator involved in the regulated transcription of nearly all RNA polymerase II-dependent genes. Mediator functions as a bridge to convey information from gene-specific regulatory proteins to the basal RNA polymerase II transcription machinery. Mediator is recruited to promoters by direct interactions with regulatory proteins and serves as a scaffold for the assembly of a functional preinitiation complex with RNA polymerase II and the general transcription factors.</text>
</comment>
<dbReference type="OrthoDB" id="203279at2759"/>
<keyword evidence="5" id="KW-0539">Nucleus</keyword>
<evidence type="ECO:0000256" key="3">
    <source>
        <dbReference type="ARBA" id="ARBA00023015"/>
    </source>
</evidence>
<evidence type="ECO:0000256" key="4">
    <source>
        <dbReference type="ARBA" id="ARBA00023163"/>
    </source>
</evidence>
<gene>
    <name evidence="8" type="ORF">BOX15_Mlig030810g2</name>
    <name evidence="10" type="ORF">BOX15_Mlig031501g2</name>
    <name evidence="9" type="ORF">BOX15_Mlig031501g4</name>
</gene>
<dbReference type="GO" id="GO:0016592">
    <property type="term" value="C:mediator complex"/>
    <property type="evidence" value="ECO:0007669"/>
    <property type="project" value="InterPro"/>
</dbReference>
<accession>A0A267DU03</accession>
<reference evidence="10 11" key="1">
    <citation type="submission" date="2017-06" db="EMBL/GenBank/DDBJ databases">
        <title>A platform for efficient transgenesis in Macrostomum lignano, a flatworm model organism for stem cell research.</title>
        <authorList>
            <person name="Berezikov E."/>
        </authorList>
    </citation>
    <scope>NUCLEOTIDE SEQUENCE [LARGE SCALE GENOMIC DNA]</scope>
    <source>
        <strain evidence="10">DV1</strain>
        <tissue evidence="10">Whole organism</tissue>
    </source>
</reference>
<dbReference type="EMBL" id="NIVC01003296">
    <property type="protein sequence ID" value="PAA52124.1"/>
    <property type="molecule type" value="Genomic_DNA"/>
</dbReference>
<dbReference type="STRING" id="282301.A0A267DU03"/>
<dbReference type="PANTHER" id="PTHR12434:SF6">
    <property type="entry name" value="MEDIATOR OF RNA POLYMERASE II TRANSCRIPTION SUBUNIT 22"/>
    <property type="match status" value="1"/>
</dbReference>
<feature type="non-terminal residue" evidence="10">
    <location>
        <position position="1"/>
    </location>
</feature>
<dbReference type="GO" id="GO:0003712">
    <property type="term" value="F:transcription coregulator activity"/>
    <property type="evidence" value="ECO:0007669"/>
    <property type="project" value="InterPro"/>
</dbReference>
<evidence type="ECO:0000313" key="9">
    <source>
        <dbReference type="EMBL" id="PAA50948.1"/>
    </source>
</evidence>
<comment type="caution">
    <text evidence="10">The sequence shown here is derived from an EMBL/GenBank/DDBJ whole genome shotgun (WGS) entry which is preliminary data.</text>
</comment>
<dbReference type="Proteomes" id="UP000215902">
    <property type="component" value="Unassembled WGS sequence"/>
</dbReference>
<protein>
    <recommendedName>
        <fullName evidence="2">Mediator of RNA polymerase II transcription subunit 22</fullName>
    </recommendedName>
    <alternativeName>
        <fullName evidence="7">Mediator complex subunit 22</fullName>
    </alternativeName>
</protein>
<dbReference type="AlphaFoldDB" id="A0A267DU03"/>
<dbReference type="InterPro" id="IPR009332">
    <property type="entry name" value="Med22"/>
</dbReference>
<dbReference type="PANTHER" id="PTHR12434">
    <property type="entry name" value="MEDIATOR OF RNA POLYMERASE II TRANSCRIPTION SUBUNIT 22"/>
    <property type="match status" value="1"/>
</dbReference>
<evidence type="ECO:0000256" key="5">
    <source>
        <dbReference type="ARBA" id="ARBA00023242"/>
    </source>
</evidence>
<dbReference type="Pfam" id="PF06179">
    <property type="entry name" value="Med22"/>
    <property type="match status" value="1"/>
</dbReference>
<keyword evidence="11" id="KW-1185">Reference proteome</keyword>
<name>A0A267DU03_9PLAT</name>
<evidence type="ECO:0000313" key="10">
    <source>
        <dbReference type="EMBL" id="PAA52124.1"/>
    </source>
</evidence>
<evidence type="ECO:0000256" key="2">
    <source>
        <dbReference type="ARBA" id="ARBA00019695"/>
    </source>
</evidence>
<sequence>GSMSRQASQQANQQLSEMRNNVRSDVRLILENFSEMLSLAKPEPVQAQPGSLSESSTRIATVTQTSQDYLELSTRAANLVRACHLLKRQVLEMKRASILDDFSWMHNVKEIANTEERKQLIEMRRALEDTRDRLLDIQYDLEEEACAANVPVVD</sequence>
<dbReference type="EMBL" id="NIVC01003709">
    <property type="protein sequence ID" value="PAA50142.1"/>
    <property type="molecule type" value="Genomic_DNA"/>
</dbReference>
<evidence type="ECO:0000256" key="6">
    <source>
        <dbReference type="ARBA" id="ARBA00025687"/>
    </source>
</evidence>
<comment type="subcellular location">
    <subcellularLocation>
        <location evidence="1">Nucleus</location>
    </subcellularLocation>
</comment>
<organism evidence="10 11">
    <name type="scientific">Macrostomum lignano</name>
    <dbReference type="NCBI Taxonomy" id="282301"/>
    <lineage>
        <taxon>Eukaryota</taxon>
        <taxon>Metazoa</taxon>
        <taxon>Spiralia</taxon>
        <taxon>Lophotrochozoa</taxon>
        <taxon>Platyhelminthes</taxon>
        <taxon>Rhabditophora</taxon>
        <taxon>Macrostomorpha</taxon>
        <taxon>Macrostomida</taxon>
        <taxon>Macrostomidae</taxon>
        <taxon>Macrostomum</taxon>
    </lineage>
</organism>
<evidence type="ECO:0000313" key="8">
    <source>
        <dbReference type="EMBL" id="PAA50142.1"/>
    </source>
</evidence>
<keyword evidence="3" id="KW-0805">Transcription regulation</keyword>